<sequence length="112" mass="12309">MSGNFGRGEFGKCHDTKLLAMGSFQSGGGFDYSCYLPDTVHYFSRTCRSQLPFSSHCHDLSLLFYGSLVPICRGLLHQELDLSYLCNVSSVLAVFPLLVGFAGITEMVASKR</sequence>
<protein>
    <submittedName>
        <fullName evidence="2">Uncharacterized protein</fullName>
    </submittedName>
</protein>
<name>A0A8D8Q4N3_9HEMI</name>
<reference evidence="2" key="1">
    <citation type="submission" date="2021-05" db="EMBL/GenBank/DDBJ databases">
        <authorList>
            <person name="Alioto T."/>
            <person name="Alioto T."/>
            <person name="Gomez Garrido J."/>
        </authorList>
    </citation>
    <scope>NUCLEOTIDE SEQUENCE</scope>
</reference>
<organism evidence="2">
    <name type="scientific">Cacopsylla melanoneura</name>
    <dbReference type="NCBI Taxonomy" id="428564"/>
    <lineage>
        <taxon>Eukaryota</taxon>
        <taxon>Metazoa</taxon>
        <taxon>Ecdysozoa</taxon>
        <taxon>Arthropoda</taxon>
        <taxon>Hexapoda</taxon>
        <taxon>Insecta</taxon>
        <taxon>Pterygota</taxon>
        <taxon>Neoptera</taxon>
        <taxon>Paraneoptera</taxon>
        <taxon>Hemiptera</taxon>
        <taxon>Sternorrhyncha</taxon>
        <taxon>Psylloidea</taxon>
        <taxon>Psyllidae</taxon>
        <taxon>Psyllinae</taxon>
        <taxon>Cacopsylla</taxon>
    </lineage>
</organism>
<keyword evidence="1" id="KW-1133">Transmembrane helix</keyword>
<dbReference type="AlphaFoldDB" id="A0A8D8Q4N3"/>
<evidence type="ECO:0000313" key="2">
    <source>
        <dbReference type="EMBL" id="CAG6625027.1"/>
    </source>
</evidence>
<proteinExistence type="predicted"/>
<accession>A0A8D8Q4N3</accession>
<keyword evidence="1" id="KW-0812">Transmembrane</keyword>
<dbReference type="EMBL" id="HBUF01058787">
    <property type="protein sequence ID" value="CAG6625027.1"/>
    <property type="molecule type" value="Transcribed_RNA"/>
</dbReference>
<evidence type="ECO:0000256" key="1">
    <source>
        <dbReference type="SAM" id="Phobius"/>
    </source>
</evidence>
<feature type="transmembrane region" description="Helical" evidence="1">
    <location>
        <begin position="82"/>
        <end position="104"/>
    </location>
</feature>
<keyword evidence="1" id="KW-0472">Membrane</keyword>